<gene>
    <name evidence="1" type="ORF">KUCAC02_006366</name>
</gene>
<keyword evidence="2" id="KW-1185">Reference proteome</keyword>
<sequence length="243" mass="27223">MTKTGKPDGCWAGIMHQYAQGKHRFSTGQRPKSKKWKSVIQRIDACPLTPIFNLPVRYIDIFGRKILCKCGYHVLDPAHRNRFPAVLTAQLALDRKCVTILKPRTVGNSSSYLQQALEEVHSEEWARHTIEYLADCELHKKRSTITQSDVAVYMRPPRFSPLPLAQWFETVHANEILGHLEEMKGIITSTSGRILKLDSTKKITKKLAGGLAYTATWMTNVSNECGEVLNCVLTTGEGAGLEG</sequence>
<protein>
    <submittedName>
        <fullName evidence="1">Uncharacterized protein</fullName>
    </submittedName>
</protein>
<evidence type="ECO:0000313" key="2">
    <source>
        <dbReference type="Proteomes" id="UP001057452"/>
    </source>
</evidence>
<dbReference type="Proteomes" id="UP001057452">
    <property type="component" value="Chromosome 23"/>
</dbReference>
<proteinExistence type="predicted"/>
<organism evidence="1 2">
    <name type="scientific">Chaenocephalus aceratus</name>
    <name type="common">Blackfin icefish</name>
    <name type="synonym">Chaenichthys aceratus</name>
    <dbReference type="NCBI Taxonomy" id="36190"/>
    <lineage>
        <taxon>Eukaryota</taxon>
        <taxon>Metazoa</taxon>
        <taxon>Chordata</taxon>
        <taxon>Craniata</taxon>
        <taxon>Vertebrata</taxon>
        <taxon>Euteleostomi</taxon>
        <taxon>Actinopterygii</taxon>
        <taxon>Neopterygii</taxon>
        <taxon>Teleostei</taxon>
        <taxon>Neoteleostei</taxon>
        <taxon>Acanthomorphata</taxon>
        <taxon>Eupercaria</taxon>
        <taxon>Perciformes</taxon>
        <taxon>Notothenioidei</taxon>
        <taxon>Channichthyidae</taxon>
        <taxon>Chaenocephalus</taxon>
    </lineage>
</organism>
<accession>A0ACB9VRI6</accession>
<reference evidence="1" key="1">
    <citation type="submission" date="2022-05" db="EMBL/GenBank/DDBJ databases">
        <title>Chromosome-level genome of Chaenocephalus aceratus.</title>
        <authorList>
            <person name="Park H."/>
        </authorList>
    </citation>
    <scope>NUCLEOTIDE SEQUENCE</scope>
    <source>
        <strain evidence="1">KU_202001</strain>
    </source>
</reference>
<name>A0ACB9VRI6_CHAAC</name>
<comment type="caution">
    <text evidence="1">The sequence shown here is derived from an EMBL/GenBank/DDBJ whole genome shotgun (WGS) entry which is preliminary data.</text>
</comment>
<dbReference type="EMBL" id="CM043807">
    <property type="protein sequence ID" value="KAI4802790.1"/>
    <property type="molecule type" value="Genomic_DNA"/>
</dbReference>
<evidence type="ECO:0000313" key="1">
    <source>
        <dbReference type="EMBL" id="KAI4802790.1"/>
    </source>
</evidence>